<dbReference type="PANTHER" id="PTHR45632">
    <property type="entry name" value="LD33804P"/>
    <property type="match status" value="1"/>
</dbReference>
<dbReference type="RefSeq" id="WP_206293386.1">
    <property type="nucleotide sequence ID" value="NZ_CP063458.1"/>
</dbReference>
<dbReference type="EMBL" id="CP063458">
    <property type="protein sequence ID" value="QOV90308.1"/>
    <property type="molecule type" value="Genomic_DNA"/>
</dbReference>
<dbReference type="PROSITE" id="PS51257">
    <property type="entry name" value="PROKAR_LIPOPROTEIN"/>
    <property type="match status" value="1"/>
</dbReference>
<dbReference type="Pfam" id="PF24996">
    <property type="entry name" value="NANM"/>
    <property type="match status" value="1"/>
</dbReference>
<dbReference type="InterPro" id="IPR056734">
    <property type="entry name" value="NANM"/>
</dbReference>
<keyword evidence="2" id="KW-1185">Reference proteome</keyword>
<organism evidence="1 2">
    <name type="scientific">Humisphaera borealis</name>
    <dbReference type="NCBI Taxonomy" id="2807512"/>
    <lineage>
        <taxon>Bacteria</taxon>
        <taxon>Pseudomonadati</taxon>
        <taxon>Planctomycetota</taxon>
        <taxon>Phycisphaerae</taxon>
        <taxon>Tepidisphaerales</taxon>
        <taxon>Tepidisphaeraceae</taxon>
        <taxon>Humisphaera</taxon>
    </lineage>
</organism>
<protein>
    <submittedName>
        <fullName evidence="1">Galactose oxidase</fullName>
    </submittedName>
</protein>
<reference evidence="1 2" key="1">
    <citation type="submission" date="2020-10" db="EMBL/GenBank/DDBJ databases">
        <title>Wide distribution of Phycisphaera-like planctomycetes from WD2101 soil group in peatlands and genome analysis of the first cultivated representative.</title>
        <authorList>
            <person name="Dedysh S.N."/>
            <person name="Beletsky A.V."/>
            <person name="Ivanova A."/>
            <person name="Kulichevskaya I.S."/>
            <person name="Suzina N.E."/>
            <person name="Philippov D.A."/>
            <person name="Rakitin A.L."/>
            <person name="Mardanov A.V."/>
            <person name="Ravin N.V."/>
        </authorList>
    </citation>
    <scope>NUCLEOTIDE SEQUENCE [LARGE SCALE GENOMIC DNA]</scope>
    <source>
        <strain evidence="1 2">M1803</strain>
    </source>
</reference>
<dbReference type="InterPro" id="IPR015915">
    <property type="entry name" value="Kelch-typ_b-propeller"/>
</dbReference>
<gene>
    <name evidence="1" type="ORF">IPV69_02750</name>
</gene>
<dbReference type="KEGG" id="hbs:IPV69_02750"/>
<dbReference type="AlphaFoldDB" id="A0A7M2WXR4"/>
<sequence>MKRSVHCHSMHGILAPWPWFSVLILLLSSGGCQPKPQTMTFEWTSLAPLPDNEGFAAPFAGVSNGTLIVAGGAKFPDKRPWEGGVKKWYDTVYALPSPEGTWKVAGHLPKSNAYGLSVSTPAGIICAGGGDAQAHFRDVYCLRYANNMVTITPLPPLPKPCAFMSGSLVGDHFYIAGGIEMPGSTTCLNSFWTLDTNHPEAGWRELPPCPGPPRMLAVAGSAGDSFYLFSGARLFPTDGKAAREYLRDAWKYSPNRGWTRLADLPRPAVAAASPAPLVSGGSNLLVLSGDDGAHVGFEPPAQHPGFPRDVLVFDVRQEQWSVLGAADRPLPFSRATVPATFWRHRWIVPTGEARPGYRSPEVWALSD</sequence>
<evidence type="ECO:0000313" key="1">
    <source>
        <dbReference type="EMBL" id="QOV90308.1"/>
    </source>
</evidence>
<proteinExistence type="predicted"/>
<dbReference type="SUPFAM" id="SSF117281">
    <property type="entry name" value="Kelch motif"/>
    <property type="match status" value="1"/>
</dbReference>
<accession>A0A7M2WXR4</accession>
<dbReference type="Gene3D" id="2.120.10.80">
    <property type="entry name" value="Kelch-type beta propeller"/>
    <property type="match status" value="1"/>
</dbReference>
<dbReference type="Proteomes" id="UP000593765">
    <property type="component" value="Chromosome"/>
</dbReference>
<evidence type="ECO:0000313" key="2">
    <source>
        <dbReference type="Proteomes" id="UP000593765"/>
    </source>
</evidence>
<name>A0A7M2WXR4_9BACT</name>